<dbReference type="Proteomes" id="UP001140560">
    <property type="component" value="Unassembled WGS sequence"/>
</dbReference>
<dbReference type="Pfam" id="PF05721">
    <property type="entry name" value="PhyH"/>
    <property type="match status" value="1"/>
</dbReference>
<name>A0A9W9CPY2_9PLEO</name>
<proteinExistence type="predicted"/>
<dbReference type="Gene3D" id="2.60.120.620">
    <property type="entry name" value="q2cbj1_9rhob like domain"/>
    <property type="match status" value="1"/>
</dbReference>
<feature type="region of interest" description="Disordered" evidence="1">
    <location>
        <begin position="1"/>
        <end position="41"/>
    </location>
</feature>
<dbReference type="AlphaFoldDB" id="A0A9W9CPY2"/>
<comment type="caution">
    <text evidence="2">The sequence shown here is derived from an EMBL/GenBank/DDBJ whole genome shotgun (WGS) entry which is preliminary data.</text>
</comment>
<feature type="compositionally biased region" description="Basic and acidic residues" evidence="1">
    <location>
        <begin position="14"/>
        <end position="29"/>
    </location>
</feature>
<gene>
    <name evidence="2" type="ORF">N0V83_002753</name>
</gene>
<accession>A0A9W9CPY2</accession>
<evidence type="ECO:0000256" key="1">
    <source>
        <dbReference type="SAM" id="MobiDB-lite"/>
    </source>
</evidence>
<sequence>MNANQENATTDTTSFKRKDSGVGSRDVDHQNFGNPIDNKRPATREEWQQAVSFLHGKLSKVASGLNALVEIDLTGENPHVFVDTRGDTPAIFESCPEDGVPNVKLRMRPLTMLHFGEGLMDTRYASHFNQIQSTGDARLGVNATFGNLATASSKTPSPPSQLSALQTRLKDQAAGEVAAGVSYSDGGPKKPNQRIWNLPNKGQEFLDLLEHPLVEDFMPDFLGDGYHLSSYTANINRPGSKGMGMHTDQITINPAIPQFPLGLNLMWFLTDVNEENGGTRILPKSHNGLVAPDNMFDIAGTMFASGPAGTCLVFESRLWHATGPNVAKEGEGERPVILQFYVRHFVRPQENFTLSVDEEVRGEVE</sequence>
<reference evidence="2" key="1">
    <citation type="submission" date="2022-10" db="EMBL/GenBank/DDBJ databases">
        <title>Tapping the CABI collections for fungal endophytes: first genome assemblies for Collariella, Neodidymelliopsis, Ascochyta clinopodiicola, Didymella pomorum, Didymosphaeria variabile, Neocosmospora piperis and Neocucurbitaria cava.</title>
        <authorList>
            <person name="Hill R."/>
        </authorList>
    </citation>
    <scope>NUCLEOTIDE SEQUENCE</scope>
    <source>
        <strain evidence="2">IMI 356814</strain>
    </source>
</reference>
<dbReference type="EMBL" id="JAPEUY010000004">
    <property type="protein sequence ID" value="KAJ4374014.1"/>
    <property type="molecule type" value="Genomic_DNA"/>
</dbReference>
<keyword evidence="3" id="KW-1185">Reference proteome</keyword>
<evidence type="ECO:0000313" key="3">
    <source>
        <dbReference type="Proteomes" id="UP001140560"/>
    </source>
</evidence>
<dbReference type="InterPro" id="IPR008775">
    <property type="entry name" value="Phytyl_CoA_dOase-like"/>
</dbReference>
<dbReference type="SUPFAM" id="SSF51197">
    <property type="entry name" value="Clavaminate synthase-like"/>
    <property type="match status" value="1"/>
</dbReference>
<organism evidence="2 3">
    <name type="scientific">Neocucurbitaria cava</name>
    <dbReference type="NCBI Taxonomy" id="798079"/>
    <lineage>
        <taxon>Eukaryota</taxon>
        <taxon>Fungi</taxon>
        <taxon>Dikarya</taxon>
        <taxon>Ascomycota</taxon>
        <taxon>Pezizomycotina</taxon>
        <taxon>Dothideomycetes</taxon>
        <taxon>Pleosporomycetidae</taxon>
        <taxon>Pleosporales</taxon>
        <taxon>Pleosporineae</taxon>
        <taxon>Cucurbitariaceae</taxon>
        <taxon>Neocucurbitaria</taxon>
    </lineage>
</organism>
<dbReference type="OrthoDB" id="445007at2759"/>
<feature type="compositionally biased region" description="Polar residues" evidence="1">
    <location>
        <begin position="1"/>
        <end position="13"/>
    </location>
</feature>
<protein>
    <submittedName>
        <fullName evidence="2">Uncharacterized protein</fullName>
    </submittedName>
</protein>
<evidence type="ECO:0000313" key="2">
    <source>
        <dbReference type="EMBL" id="KAJ4374014.1"/>
    </source>
</evidence>